<comment type="caution">
    <text evidence="4">The sequence shown here is derived from an EMBL/GenBank/DDBJ whole genome shotgun (WGS) entry which is preliminary data.</text>
</comment>
<evidence type="ECO:0000256" key="3">
    <source>
        <dbReference type="SAM" id="SignalP"/>
    </source>
</evidence>
<sequence>MRAAAWAGLVSGAVLSGAVGLGPPAHADDLDVDPRVARPGQTVTVSGGCTSGGQRGNDTFVSVTGAATGQGPVNDGWFSVKVKVRKSKPGRYRVDAKCIPSNYSQNGTVVVRKHKPRPRHHDRPHGWAMTGGGGTQGPDVPWTALGLTMLLAATAVGGTVLLRARTRGSA</sequence>
<feature type="compositionally biased region" description="Basic residues" evidence="1">
    <location>
        <begin position="113"/>
        <end position="123"/>
    </location>
</feature>
<feature type="transmembrane region" description="Helical" evidence="2">
    <location>
        <begin position="142"/>
        <end position="162"/>
    </location>
</feature>
<feature type="region of interest" description="Disordered" evidence="1">
    <location>
        <begin position="113"/>
        <end position="135"/>
    </location>
</feature>
<dbReference type="RefSeq" id="WP_182844752.1">
    <property type="nucleotide sequence ID" value="NZ_BAAALP010000051.1"/>
</dbReference>
<keyword evidence="3" id="KW-0732">Signal</keyword>
<keyword evidence="2" id="KW-1133">Transmembrane helix</keyword>
<proteinExistence type="predicted"/>
<dbReference type="Proteomes" id="UP000572680">
    <property type="component" value="Unassembled WGS sequence"/>
</dbReference>
<name>A0A7W3LQQ5_ACTNM</name>
<accession>A0A7W3LQQ5</accession>
<feature type="chain" id="PRO_5030986467" evidence="3">
    <location>
        <begin position="28"/>
        <end position="170"/>
    </location>
</feature>
<evidence type="ECO:0000256" key="2">
    <source>
        <dbReference type="SAM" id="Phobius"/>
    </source>
</evidence>
<dbReference type="EMBL" id="JACJIA010000005">
    <property type="protein sequence ID" value="MBA8952455.1"/>
    <property type="molecule type" value="Genomic_DNA"/>
</dbReference>
<organism evidence="4 5">
    <name type="scientific">Actinomadura namibiensis</name>
    <dbReference type="NCBI Taxonomy" id="182080"/>
    <lineage>
        <taxon>Bacteria</taxon>
        <taxon>Bacillati</taxon>
        <taxon>Actinomycetota</taxon>
        <taxon>Actinomycetes</taxon>
        <taxon>Streptosporangiales</taxon>
        <taxon>Thermomonosporaceae</taxon>
        <taxon>Actinomadura</taxon>
    </lineage>
</organism>
<evidence type="ECO:0000256" key="1">
    <source>
        <dbReference type="SAM" id="MobiDB-lite"/>
    </source>
</evidence>
<feature type="signal peptide" evidence="3">
    <location>
        <begin position="1"/>
        <end position="27"/>
    </location>
</feature>
<keyword evidence="2" id="KW-0472">Membrane</keyword>
<dbReference type="AlphaFoldDB" id="A0A7W3LQQ5"/>
<evidence type="ECO:0000313" key="4">
    <source>
        <dbReference type="EMBL" id="MBA8952455.1"/>
    </source>
</evidence>
<gene>
    <name evidence="4" type="ORF">HNR61_004101</name>
</gene>
<keyword evidence="2" id="KW-0812">Transmembrane</keyword>
<protein>
    <submittedName>
        <fullName evidence="4">Uncharacterized protein</fullName>
    </submittedName>
</protein>
<keyword evidence="5" id="KW-1185">Reference proteome</keyword>
<evidence type="ECO:0000313" key="5">
    <source>
        <dbReference type="Proteomes" id="UP000572680"/>
    </source>
</evidence>
<reference evidence="4 5" key="1">
    <citation type="submission" date="2020-08" db="EMBL/GenBank/DDBJ databases">
        <title>Genomic Encyclopedia of Type Strains, Phase IV (KMG-IV): sequencing the most valuable type-strain genomes for metagenomic binning, comparative biology and taxonomic classification.</title>
        <authorList>
            <person name="Goeker M."/>
        </authorList>
    </citation>
    <scope>NUCLEOTIDE SEQUENCE [LARGE SCALE GENOMIC DNA]</scope>
    <source>
        <strain evidence="4 5">DSM 44197</strain>
    </source>
</reference>